<reference evidence="2 3" key="2">
    <citation type="journal article" date="2017" name="Nature">
        <title>The Apostasia genome and the evolution of orchids.</title>
        <authorList>
            <person name="Zhang G.Q."/>
            <person name="Liu K.W."/>
            <person name="Li Z."/>
            <person name="Lohaus R."/>
            <person name="Hsiao Y.Y."/>
            <person name="Niu S.C."/>
            <person name="Wang J.Y."/>
            <person name="Lin Y.C."/>
            <person name="Xu Q."/>
            <person name="Chen L.J."/>
            <person name="Yoshida K."/>
            <person name="Fujiwara S."/>
            <person name="Wang Z.W."/>
            <person name="Zhang Y.Q."/>
            <person name="Mitsuda N."/>
            <person name="Wang M."/>
            <person name="Liu G.H."/>
            <person name="Pecoraro L."/>
            <person name="Huang H.X."/>
            <person name="Xiao X.J."/>
            <person name="Lin M."/>
            <person name="Wu X.Y."/>
            <person name="Wu W.L."/>
            <person name="Chen Y.Y."/>
            <person name="Chang S.B."/>
            <person name="Sakamoto S."/>
            <person name="Ohme-Takagi M."/>
            <person name="Yagi M."/>
            <person name="Zeng S.J."/>
            <person name="Shen C.Y."/>
            <person name="Yeh C.M."/>
            <person name="Luo Y.B."/>
            <person name="Tsai W.C."/>
            <person name="Van de Peer Y."/>
            <person name="Liu Z.J."/>
        </authorList>
    </citation>
    <scope>NUCLEOTIDE SEQUENCE [LARGE SCALE GENOMIC DNA]</scope>
    <source>
        <tissue evidence="2">The whole plant</tissue>
    </source>
</reference>
<organism evidence="2 3">
    <name type="scientific">Dendrobium catenatum</name>
    <dbReference type="NCBI Taxonomy" id="906689"/>
    <lineage>
        <taxon>Eukaryota</taxon>
        <taxon>Viridiplantae</taxon>
        <taxon>Streptophyta</taxon>
        <taxon>Embryophyta</taxon>
        <taxon>Tracheophyta</taxon>
        <taxon>Spermatophyta</taxon>
        <taxon>Magnoliopsida</taxon>
        <taxon>Liliopsida</taxon>
        <taxon>Asparagales</taxon>
        <taxon>Orchidaceae</taxon>
        <taxon>Epidendroideae</taxon>
        <taxon>Malaxideae</taxon>
        <taxon>Dendrobiinae</taxon>
        <taxon>Dendrobium</taxon>
    </lineage>
</organism>
<dbReference type="OrthoDB" id="764378at2759"/>
<gene>
    <name evidence="2" type="ORF">MA16_Dca023444</name>
</gene>
<dbReference type="EMBL" id="KZ502314">
    <property type="protein sequence ID" value="PKU80747.1"/>
    <property type="molecule type" value="Genomic_DNA"/>
</dbReference>
<dbReference type="Proteomes" id="UP000233837">
    <property type="component" value="Unassembled WGS sequence"/>
</dbReference>
<sequence length="190" mass="20139">MPPSEPQIAAASASQLATGFDTSPESSGFPILIDLRRASLTKVLDRYESSIGNANPKSIRSNSKTLKSGSMRITLAVKPESPIIALPSKIISTTTSLQSFPMKFSVGLGRKTALSERDPESPKVSCFGNVLLERERSGKKAEGCWASLVGVLRCGRVKREEGSGKDFGNDVVLIEAAPAPAPAPVLRGSR</sequence>
<dbReference type="PANTHER" id="PTHR34120">
    <property type="entry name" value="EXPRESSED PROTEIN"/>
    <property type="match status" value="1"/>
</dbReference>
<feature type="region of interest" description="Disordered" evidence="1">
    <location>
        <begin position="1"/>
        <end position="28"/>
    </location>
</feature>
<dbReference type="AlphaFoldDB" id="A0A2I0WYN0"/>
<proteinExistence type="predicted"/>
<keyword evidence="3" id="KW-1185">Reference proteome</keyword>
<dbReference type="PANTHER" id="PTHR34120:SF2">
    <property type="entry name" value="OS01G0860900 PROTEIN"/>
    <property type="match status" value="1"/>
</dbReference>
<evidence type="ECO:0000256" key="1">
    <source>
        <dbReference type="SAM" id="MobiDB-lite"/>
    </source>
</evidence>
<accession>A0A2I0WYN0</accession>
<feature type="compositionally biased region" description="Polar residues" evidence="1">
    <location>
        <begin position="12"/>
        <end position="26"/>
    </location>
</feature>
<protein>
    <submittedName>
        <fullName evidence="2">Uncharacterized protein</fullName>
    </submittedName>
</protein>
<reference evidence="2 3" key="1">
    <citation type="journal article" date="2016" name="Sci. Rep.">
        <title>The Dendrobium catenatum Lindl. genome sequence provides insights into polysaccharide synthase, floral development and adaptive evolution.</title>
        <authorList>
            <person name="Zhang G.Q."/>
            <person name="Xu Q."/>
            <person name="Bian C."/>
            <person name="Tsai W.C."/>
            <person name="Yeh C.M."/>
            <person name="Liu K.W."/>
            <person name="Yoshida K."/>
            <person name="Zhang L.S."/>
            <person name="Chang S.B."/>
            <person name="Chen F."/>
            <person name="Shi Y."/>
            <person name="Su Y.Y."/>
            <person name="Zhang Y.Q."/>
            <person name="Chen L.J."/>
            <person name="Yin Y."/>
            <person name="Lin M."/>
            <person name="Huang H."/>
            <person name="Deng H."/>
            <person name="Wang Z.W."/>
            <person name="Zhu S.L."/>
            <person name="Zhao X."/>
            <person name="Deng C."/>
            <person name="Niu S.C."/>
            <person name="Huang J."/>
            <person name="Wang M."/>
            <person name="Liu G.H."/>
            <person name="Yang H.J."/>
            <person name="Xiao X.J."/>
            <person name="Hsiao Y.Y."/>
            <person name="Wu W.L."/>
            <person name="Chen Y.Y."/>
            <person name="Mitsuda N."/>
            <person name="Ohme-Takagi M."/>
            <person name="Luo Y.B."/>
            <person name="Van de Peer Y."/>
            <person name="Liu Z.J."/>
        </authorList>
    </citation>
    <scope>NUCLEOTIDE SEQUENCE [LARGE SCALE GENOMIC DNA]</scope>
    <source>
        <tissue evidence="2">The whole plant</tissue>
    </source>
</reference>
<evidence type="ECO:0000313" key="3">
    <source>
        <dbReference type="Proteomes" id="UP000233837"/>
    </source>
</evidence>
<evidence type="ECO:0000313" key="2">
    <source>
        <dbReference type="EMBL" id="PKU80747.1"/>
    </source>
</evidence>
<name>A0A2I0WYN0_9ASPA</name>